<protein>
    <submittedName>
        <fullName evidence="8">Uncharacterized protein</fullName>
    </submittedName>
</protein>
<evidence type="ECO:0000259" key="7">
    <source>
        <dbReference type="PROSITE" id="PS51787"/>
    </source>
</evidence>
<reference evidence="8 9" key="1">
    <citation type="journal article" date="2020" name="Genomics">
        <title>Complete, high-quality genomes from long-read metagenomic sequencing of two wolf lichen thalli reveals enigmatic genome architecture.</title>
        <authorList>
            <person name="McKenzie S.K."/>
            <person name="Walston R.F."/>
            <person name="Allen J.L."/>
        </authorList>
    </citation>
    <scope>NUCLEOTIDE SEQUENCE [LARGE SCALE GENOMIC DNA]</scope>
    <source>
        <strain evidence="8">WasteWater2</strain>
    </source>
</reference>
<dbReference type="GeneID" id="59289617"/>
<dbReference type="GO" id="GO:0061630">
    <property type="term" value="F:ubiquitin protein ligase activity"/>
    <property type="evidence" value="ECO:0007669"/>
    <property type="project" value="TreeGrafter"/>
</dbReference>
<dbReference type="InterPro" id="IPR001841">
    <property type="entry name" value="Znf_RING"/>
</dbReference>
<dbReference type="GO" id="GO:0008270">
    <property type="term" value="F:zinc ion binding"/>
    <property type="evidence" value="ECO:0007669"/>
    <property type="project" value="UniProtKB-KW"/>
</dbReference>
<evidence type="ECO:0000256" key="1">
    <source>
        <dbReference type="ARBA" id="ARBA00022723"/>
    </source>
</evidence>
<sequence length="608" mass="67777">MSLLQRQGAPSAPAANIPQDRSTPSTTTAITASMDAAPKQNTSTVDPHRDARAIVRLVQCSQCSLPLRTPLTLPCGNSLCRICLPELHIRTGVTYPMTANRQEGFTCPFKECGRDHSLGDCSQDVTLAKVMDRVSIEVAHSRPLTSHTPTLLDERPRWRNVVDSSKEPKHPASRILNGGRLVATYTMAEIGELKYDSEVAYQTMSPTGDSYEDLDFTMLAHLKEATKAELDCQVCYALMLDPLTTTCGHTFCRKCVARVLDHSTMCPICRRDLPMPPGVRNVPGNKRLSELLTGLCPDLVAARAEAAAQEEVLMLGEENVPLFICTLAYPSMPTFLHIFEPRYRLMIRRAIENGDGKFGMLMYNRRAAPQGNLGSVQFLQFGTLVHINSIEIMPDGRSLIETRGISRFRVKDWDMLDGYIVGNIERLDDISLAEEEQVEATETTDPVPAQHDLISQIDHMSTQELLKIGTDFITRMRAASAPWLHEGVLASYGPPPDDPALFPYWFASIIPIGEEEKYRLIPTTSVRERLKVTARWVRRIEAQRCLDENITAFRTSKLHFHADPEWKRKDLKTLLEEIESVLGDTGAASPTKWFGVGGEDEENGSEIA</sequence>
<evidence type="ECO:0000259" key="6">
    <source>
        <dbReference type="PROSITE" id="PS50089"/>
    </source>
</evidence>
<dbReference type="PROSITE" id="PS00518">
    <property type="entry name" value="ZF_RING_1"/>
    <property type="match status" value="1"/>
</dbReference>
<accession>A0A8H6FS47</accession>
<dbReference type="PROSITE" id="PS51787">
    <property type="entry name" value="LON_N"/>
    <property type="match status" value="1"/>
</dbReference>
<evidence type="ECO:0000256" key="4">
    <source>
        <dbReference type="PROSITE-ProRule" id="PRU00175"/>
    </source>
</evidence>
<gene>
    <name evidence="8" type="ORF">HO173_007961</name>
</gene>
<organism evidence="8 9">
    <name type="scientific">Letharia columbiana</name>
    <dbReference type="NCBI Taxonomy" id="112416"/>
    <lineage>
        <taxon>Eukaryota</taxon>
        <taxon>Fungi</taxon>
        <taxon>Dikarya</taxon>
        <taxon>Ascomycota</taxon>
        <taxon>Pezizomycotina</taxon>
        <taxon>Lecanoromycetes</taxon>
        <taxon>OSLEUM clade</taxon>
        <taxon>Lecanoromycetidae</taxon>
        <taxon>Lecanorales</taxon>
        <taxon>Lecanorineae</taxon>
        <taxon>Parmeliaceae</taxon>
        <taxon>Letharia</taxon>
    </lineage>
</organism>
<dbReference type="RefSeq" id="XP_037163158.1">
    <property type="nucleotide sequence ID" value="XM_037309861.1"/>
</dbReference>
<evidence type="ECO:0000256" key="3">
    <source>
        <dbReference type="ARBA" id="ARBA00022833"/>
    </source>
</evidence>
<dbReference type="Pfam" id="PF02190">
    <property type="entry name" value="LON_substr_bdg"/>
    <property type="match status" value="1"/>
</dbReference>
<dbReference type="Gene3D" id="2.30.130.40">
    <property type="entry name" value="LON domain-like"/>
    <property type="match status" value="1"/>
</dbReference>
<dbReference type="CDD" id="cd16514">
    <property type="entry name" value="RING-HC_LONFs_rpt2"/>
    <property type="match status" value="1"/>
</dbReference>
<dbReference type="PANTHER" id="PTHR23327">
    <property type="entry name" value="RING FINGER PROTEIN 127"/>
    <property type="match status" value="1"/>
</dbReference>
<name>A0A8H6FS47_9LECA</name>
<dbReference type="Proteomes" id="UP000578531">
    <property type="component" value="Unassembled WGS sequence"/>
</dbReference>
<dbReference type="SUPFAM" id="SSF57850">
    <property type="entry name" value="RING/U-box"/>
    <property type="match status" value="2"/>
</dbReference>
<comment type="caution">
    <text evidence="8">The sequence shown here is derived from an EMBL/GenBank/DDBJ whole genome shotgun (WGS) entry which is preliminary data.</text>
</comment>
<dbReference type="PANTHER" id="PTHR23327:SF42">
    <property type="entry name" value="LON PEPTIDASE N-TERMINAL DOMAIN AND RING FINGER PROTEIN C14F5.10C"/>
    <property type="match status" value="1"/>
</dbReference>
<dbReference type="EMBL" id="JACCJC010000034">
    <property type="protein sequence ID" value="KAF6233749.1"/>
    <property type="molecule type" value="Genomic_DNA"/>
</dbReference>
<dbReference type="SUPFAM" id="SSF88697">
    <property type="entry name" value="PUA domain-like"/>
    <property type="match status" value="1"/>
</dbReference>
<dbReference type="OrthoDB" id="264917at2759"/>
<dbReference type="InterPro" id="IPR013083">
    <property type="entry name" value="Znf_RING/FYVE/PHD"/>
</dbReference>
<dbReference type="Gene3D" id="1.20.58.1480">
    <property type="match status" value="1"/>
</dbReference>
<dbReference type="SMART" id="SM00184">
    <property type="entry name" value="RING"/>
    <property type="match status" value="2"/>
</dbReference>
<dbReference type="Gene3D" id="3.30.40.10">
    <property type="entry name" value="Zinc/RING finger domain, C3HC4 (zinc finger)"/>
    <property type="match status" value="2"/>
</dbReference>
<feature type="domain" description="RING-type" evidence="6">
    <location>
        <begin position="232"/>
        <end position="270"/>
    </location>
</feature>
<dbReference type="InterPro" id="IPR046336">
    <property type="entry name" value="Lon_prtase_N_sf"/>
</dbReference>
<dbReference type="SMART" id="SM00464">
    <property type="entry name" value="LON"/>
    <property type="match status" value="1"/>
</dbReference>
<dbReference type="AlphaFoldDB" id="A0A8H6FS47"/>
<feature type="region of interest" description="Disordered" evidence="5">
    <location>
        <begin position="1"/>
        <end position="26"/>
    </location>
</feature>
<evidence type="ECO:0000313" key="8">
    <source>
        <dbReference type="EMBL" id="KAF6233749.1"/>
    </source>
</evidence>
<keyword evidence="9" id="KW-1185">Reference proteome</keyword>
<dbReference type="PROSITE" id="PS50089">
    <property type="entry name" value="ZF_RING_2"/>
    <property type="match status" value="1"/>
</dbReference>
<proteinExistence type="predicted"/>
<dbReference type="InterPro" id="IPR017907">
    <property type="entry name" value="Znf_RING_CS"/>
</dbReference>
<dbReference type="InterPro" id="IPR015947">
    <property type="entry name" value="PUA-like_sf"/>
</dbReference>
<evidence type="ECO:0000256" key="5">
    <source>
        <dbReference type="SAM" id="MobiDB-lite"/>
    </source>
</evidence>
<dbReference type="Pfam" id="PF13923">
    <property type="entry name" value="zf-C3HC4_2"/>
    <property type="match status" value="1"/>
</dbReference>
<keyword evidence="2 4" id="KW-0863">Zinc-finger</keyword>
<keyword evidence="1" id="KW-0479">Metal-binding</keyword>
<evidence type="ECO:0000313" key="9">
    <source>
        <dbReference type="Proteomes" id="UP000578531"/>
    </source>
</evidence>
<feature type="domain" description="Lon N-terminal" evidence="7">
    <location>
        <begin position="312"/>
        <end position="541"/>
    </location>
</feature>
<evidence type="ECO:0000256" key="2">
    <source>
        <dbReference type="ARBA" id="ARBA00022771"/>
    </source>
</evidence>
<dbReference type="InterPro" id="IPR003111">
    <property type="entry name" value="Lon_prtase_N"/>
</dbReference>
<keyword evidence="3" id="KW-0862">Zinc</keyword>